<proteinExistence type="inferred from homology"/>
<comment type="similarity">
    <text evidence="1">Belongs to the RelE toxin family.</text>
</comment>
<dbReference type="NCBIfam" id="TIGR02385">
    <property type="entry name" value="RelE_StbE"/>
    <property type="match status" value="1"/>
</dbReference>
<comment type="caution">
    <text evidence="3">The sequence shown here is derived from an EMBL/GenBank/DDBJ whole genome shotgun (WGS) entry which is preliminary data.</text>
</comment>
<dbReference type="Proteomes" id="UP001208935">
    <property type="component" value="Unassembled WGS sequence"/>
</dbReference>
<evidence type="ECO:0000313" key="4">
    <source>
        <dbReference type="Proteomes" id="UP001208935"/>
    </source>
</evidence>
<dbReference type="Pfam" id="PF05016">
    <property type="entry name" value="ParE_toxin"/>
    <property type="match status" value="1"/>
</dbReference>
<evidence type="ECO:0000313" key="3">
    <source>
        <dbReference type="EMBL" id="MCW5323697.1"/>
    </source>
</evidence>
<dbReference type="Gene3D" id="3.30.2310.20">
    <property type="entry name" value="RelE-like"/>
    <property type="match status" value="1"/>
</dbReference>
<name>A0ABT3KZF5_9BURK</name>
<organism evidence="3 4">
    <name type="scientific">Verminephrobacter aporrectodeae subsp. tuberculatae</name>
    <dbReference type="NCBI Taxonomy" id="1110392"/>
    <lineage>
        <taxon>Bacteria</taxon>
        <taxon>Pseudomonadati</taxon>
        <taxon>Pseudomonadota</taxon>
        <taxon>Betaproteobacteria</taxon>
        <taxon>Burkholderiales</taxon>
        <taxon>Comamonadaceae</taxon>
        <taxon>Verminephrobacter</taxon>
    </lineage>
</organism>
<gene>
    <name evidence="3" type="ORF">D5039_21900</name>
</gene>
<dbReference type="EMBL" id="QZCW01000008">
    <property type="protein sequence ID" value="MCW5323697.1"/>
    <property type="molecule type" value="Genomic_DNA"/>
</dbReference>
<evidence type="ECO:0000256" key="2">
    <source>
        <dbReference type="ARBA" id="ARBA00022649"/>
    </source>
</evidence>
<dbReference type="InterPro" id="IPR007712">
    <property type="entry name" value="RelE/ParE_toxin"/>
</dbReference>
<evidence type="ECO:0000256" key="1">
    <source>
        <dbReference type="ARBA" id="ARBA00006226"/>
    </source>
</evidence>
<dbReference type="RefSeq" id="WP_010100876.1">
    <property type="nucleotide sequence ID" value="NZ_QZCV01000004.1"/>
</dbReference>
<dbReference type="InterPro" id="IPR035093">
    <property type="entry name" value="RelE/ParE_toxin_dom_sf"/>
</dbReference>
<protein>
    <submittedName>
        <fullName evidence="3">Type II toxin-antitoxin system mRNA interferase toxin, RelE/StbE family</fullName>
    </submittedName>
</protein>
<sequence length="92" mass="10857">MLPIEWSDEAQLDLAEIQFYIEQFNPAAAQDLRQTIEQGVERFLPLVPFGLRPGRVRGTREYVVHPNYIVVYRVEQARIHVLRVLHARQEYP</sequence>
<keyword evidence="4" id="KW-1185">Reference proteome</keyword>
<dbReference type="InterPro" id="IPR051803">
    <property type="entry name" value="TA_system_RelE-like_toxin"/>
</dbReference>
<dbReference type="GeneID" id="77319374"/>
<keyword evidence="2" id="KW-1277">Toxin-antitoxin system</keyword>
<dbReference type="PANTHER" id="PTHR33755">
    <property type="entry name" value="TOXIN PARE1-RELATED"/>
    <property type="match status" value="1"/>
</dbReference>
<reference evidence="4" key="1">
    <citation type="submission" date="2023-07" db="EMBL/GenBank/DDBJ databases">
        <title>Verminephrobacter genomes.</title>
        <authorList>
            <person name="Lund M.B."/>
        </authorList>
    </citation>
    <scope>NUCLEOTIDE SEQUENCE [LARGE SCALE GENOMIC DNA]</scope>
    <source>
        <strain evidence="4">AtM5-05</strain>
    </source>
</reference>
<accession>A0ABT3KZF5</accession>